<evidence type="ECO:0000313" key="2">
    <source>
        <dbReference type="Proteomes" id="UP001215503"/>
    </source>
</evidence>
<dbReference type="EMBL" id="JARHUD010000005">
    <property type="protein sequence ID" value="MDF2096143.1"/>
    <property type="molecule type" value="Genomic_DNA"/>
</dbReference>
<proteinExistence type="predicted"/>
<reference evidence="1 2" key="1">
    <citation type="submission" date="2023-03" db="EMBL/GenBank/DDBJ databases">
        <title>Fodinicurvata sp. CAU 1616 isolated from sea sendiment.</title>
        <authorList>
            <person name="Kim W."/>
        </authorList>
    </citation>
    <scope>NUCLEOTIDE SEQUENCE [LARGE SCALE GENOMIC DNA]</scope>
    <source>
        <strain evidence="1 2">CAU 1616</strain>
    </source>
</reference>
<dbReference type="InterPro" id="IPR029063">
    <property type="entry name" value="SAM-dependent_MTases_sf"/>
</dbReference>
<dbReference type="Proteomes" id="UP001215503">
    <property type="component" value="Unassembled WGS sequence"/>
</dbReference>
<accession>A0ABT5YMI7</accession>
<evidence type="ECO:0008006" key="3">
    <source>
        <dbReference type="Google" id="ProtNLM"/>
    </source>
</evidence>
<comment type="caution">
    <text evidence="1">The sequence shown here is derived from an EMBL/GenBank/DDBJ whole genome shotgun (WGS) entry which is preliminary data.</text>
</comment>
<name>A0ABT5YMI7_9PROT</name>
<keyword evidence="2" id="KW-1185">Reference proteome</keyword>
<protein>
    <recommendedName>
        <fullName evidence="3">DNA methylase N-4/N-6 domain-containing protein</fullName>
    </recommendedName>
</protein>
<dbReference type="RefSeq" id="WP_275822276.1">
    <property type="nucleotide sequence ID" value="NZ_JARHUD010000005.1"/>
</dbReference>
<sequence>MSLSKKLKKPVLTFPEDVAEFVVSVYDKADVILEYGSGGSTVVAAEMSGKEIVSVESDPRWLCSLNSYIQDAQLPSPPRTFWVDIGPTGKWGRPETEQNWKNYPDYALSIWDYLRAREIAPDVILIDGRFRAACFVASLLNIEKETTILFDDYSDRNYKQTVERFCKPSSFVGRMAVFHVSPQNVKPSLVLNSIKQFYNPG</sequence>
<organism evidence="1 2">
    <name type="scientific">Aquibaculum arenosum</name>
    <dbReference type="NCBI Taxonomy" id="3032591"/>
    <lineage>
        <taxon>Bacteria</taxon>
        <taxon>Pseudomonadati</taxon>
        <taxon>Pseudomonadota</taxon>
        <taxon>Alphaproteobacteria</taxon>
        <taxon>Rhodospirillales</taxon>
        <taxon>Rhodovibrionaceae</taxon>
        <taxon>Aquibaculum</taxon>
    </lineage>
</organism>
<evidence type="ECO:0000313" key="1">
    <source>
        <dbReference type="EMBL" id="MDF2096143.1"/>
    </source>
</evidence>
<gene>
    <name evidence="1" type="ORF">P2G67_09160</name>
</gene>
<dbReference type="Gene3D" id="3.40.50.150">
    <property type="entry name" value="Vaccinia Virus protein VP39"/>
    <property type="match status" value="1"/>
</dbReference>